<dbReference type="OrthoDB" id="2284041at2759"/>
<reference evidence="3" key="1">
    <citation type="submission" date="2020-01" db="EMBL/GenBank/DDBJ databases">
        <title>Genome Sequencing of Three Apophysomyces-Like Fungal Strains Confirms a Novel Fungal Genus in the Mucoromycota with divergent Burkholderia-like Endosymbiotic Bacteria.</title>
        <authorList>
            <person name="Stajich J.E."/>
            <person name="Macias A.M."/>
            <person name="Carter-House D."/>
            <person name="Lovett B."/>
            <person name="Kasson L.R."/>
            <person name="Berry K."/>
            <person name="Grigoriev I."/>
            <person name="Chang Y."/>
            <person name="Spatafora J."/>
            <person name="Kasson M.T."/>
        </authorList>
    </citation>
    <scope>NUCLEOTIDE SEQUENCE</scope>
    <source>
        <strain evidence="3">NRRL A-21654</strain>
    </source>
</reference>
<evidence type="ECO:0000313" key="4">
    <source>
        <dbReference type="Proteomes" id="UP000605846"/>
    </source>
</evidence>
<dbReference type="AlphaFoldDB" id="A0A8H7ESQ0"/>
<evidence type="ECO:0000256" key="1">
    <source>
        <dbReference type="SAM" id="MobiDB-lite"/>
    </source>
</evidence>
<dbReference type="SUPFAM" id="SSF54277">
    <property type="entry name" value="CAD &amp; PB1 domains"/>
    <property type="match status" value="1"/>
</dbReference>
<feature type="region of interest" description="Disordered" evidence="1">
    <location>
        <begin position="151"/>
        <end position="236"/>
    </location>
</feature>
<evidence type="ECO:0000259" key="2">
    <source>
        <dbReference type="PROSITE" id="PS51745"/>
    </source>
</evidence>
<gene>
    <name evidence="3" type="ORF">EC973_005678</name>
</gene>
<dbReference type="Gene3D" id="3.10.20.90">
    <property type="entry name" value="Phosphatidylinositol 3-kinase Catalytic Subunit, Chain A, domain 1"/>
    <property type="match status" value="1"/>
</dbReference>
<feature type="compositionally biased region" description="Polar residues" evidence="1">
    <location>
        <begin position="210"/>
        <end position="225"/>
    </location>
</feature>
<feature type="compositionally biased region" description="Basic residues" evidence="1">
    <location>
        <begin position="324"/>
        <end position="335"/>
    </location>
</feature>
<dbReference type="Proteomes" id="UP000605846">
    <property type="component" value="Unassembled WGS sequence"/>
</dbReference>
<feature type="region of interest" description="Disordered" evidence="1">
    <location>
        <begin position="289"/>
        <end position="340"/>
    </location>
</feature>
<evidence type="ECO:0000313" key="3">
    <source>
        <dbReference type="EMBL" id="KAF7728641.1"/>
    </source>
</evidence>
<comment type="caution">
    <text evidence="3">The sequence shown here is derived from an EMBL/GenBank/DDBJ whole genome shotgun (WGS) entry which is preliminary data.</text>
</comment>
<feature type="domain" description="PB1" evidence="2">
    <location>
        <begin position="2"/>
        <end position="80"/>
    </location>
</feature>
<feature type="compositionally biased region" description="Low complexity" evidence="1">
    <location>
        <begin position="292"/>
        <end position="316"/>
    </location>
</feature>
<feature type="compositionally biased region" description="Basic residues" evidence="1">
    <location>
        <begin position="152"/>
        <end position="163"/>
    </location>
</feature>
<name>A0A8H7ESQ0_9FUNG</name>
<keyword evidence="4" id="KW-1185">Reference proteome</keyword>
<dbReference type="Pfam" id="PF00564">
    <property type="entry name" value="PB1"/>
    <property type="match status" value="1"/>
</dbReference>
<dbReference type="SMART" id="SM00666">
    <property type="entry name" value="PB1"/>
    <property type="match status" value="1"/>
</dbReference>
<dbReference type="InterPro" id="IPR000270">
    <property type="entry name" value="PB1_dom"/>
</dbReference>
<organism evidence="3 4">
    <name type="scientific">Apophysomyces ossiformis</name>
    <dbReference type="NCBI Taxonomy" id="679940"/>
    <lineage>
        <taxon>Eukaryota</taxon>
        <taxon>Fungi</taxon>
        <taxon>Fungi incertae sedis</taxon>
        <taxon>Mucoromycota</taxon>
        <taxon>Mucoromycotina</taxon>
        <taxon>Mucoromycetes</taxon>
        <taxon>Mucorales</taxon>
        <taxon>Mucorineae</taxon>
        <taxon>Mucoraceae</taxon>
        <taxon>Apophysomyces</taxon>
    </lineage>
</organism>
<dbReference type="EMBL" id="JABAYA010000033">
    <property type="protein sequence ID" value="KAF7728641.1"/>
    <property type="molecule type" value="Genomic_DNA"/>
</dbReference>
<sequence length="360" mass="41679">MSVTFKVTIGNDTRRLELPRESTWDELSARLRSLFSIETTSSLVLYYYDNDRDLLTISSNAELSQLIADTTTEQLHLYDIAGRQRSFAARFEQFGQLIDKHQGLMDDPAVFRTMNDLATTLITNEREIDLDAIENWLDTLPRLCKDPSYPPYRRRRHCHRRHGSKEGYTPRFPLGDTGYPLSGDVEDAAMEDQPGPSIPTEKAPMDTDAAETSTEPANVVHSQQHPQEKSKRFHHGRHRFPAHCPQDFDLCRPPFLRDCHRLLKRRFGHGHHKKRLGFHHRKWAKRGFPFQDGSSSSSSSSSDSSGNSSDSDSDASQNNDKTKHEKHPRFRHHGHYSHEKPSCFRKRSRCCRPRHRRRCH</sequence>
<accession>A0A8H7ESQ0</accession>
<proteinExistence type="predicted"/>
<protein>
    <recommendedName>
        <fullName evidence="2">PB1 domain-containing protein</fullName>
    </recommendedName>
</protein>
<dbReference type="PROSITE" id="PS51745">
    <property type="entry name" value="PB1"/>
    <property type="match status" value="1"/>
</dbReference>
<dbReference type="InterPro" id="IPR053793">
    <property type="entry name" value="PB1-like"/>
</dbReference>